<dbReference type="Pfam" id="PF09660">
    <property type="entry name" value="DUF2397"/>
    <property type="match status" value="1"/>
</dbReference>
<evidence type="ECO:0000313" key="2">
    <source>
        <dbReference type="Proteomes" id="UP001145145"/>
    </source>
</evidence>
<dbReference type="AlphaFoldDB" id="A0A9W6CAC3"/>
<evidence type="ECO:0000313" key="1">
    <source>
        <dbReference type="EMBL" id="GLG05540.1"/>
    </source>
</evidence>
<name>A0A9W6CAC3_9FIRM</name>
<comment type="caution">
    <text evidence="1">The sequence shown here is derived from an EMBL/GenBank/DDBJ whole genome shotgun (WGS) entry which is preliminary data.</text>
</comment>
<proteinExistence type="predicted"/>
<dbReference type="RefSeq" id="WP_138373386.1">
    <property type="nucleotide sequence ID" value="NZ_BSBO01000031.1"/>
</dbReference>
<accession>A0A9W6CAC3</accession>
<dbReference type="InterPro" id="IPR013493">
    <property type="entry name" value="CHP02677"/>
</dbReference>
<reference evidence="1 2" key="1">
    <citation type="journal article" date="2023" name="Int. J. Syst. Evol. Microbiol.">
        <title>Sellimonas catena sp. nov., isolated from human faeces.</title>
        <authorList>
            <person name="Hisatomi A."/>
            <person name="Ohkuma M."/>
            <person name="Sakamoto M."/>
        </authorList>
    </citation>
    <scope>NUCLEOTIDE SEQUENCE [LARGE SCALE GENOMIC DNA]</scope>
    <source>
        <strain evidence="1 2">12EGH17</strain>
    </source>
</reference>
<sequence length="495" mass="58779">MYVTDKLTKPLTEVKYLNADNVDRYRCIMRIFFDNYEKLKYWMYQEEVYDELKQDPYFADYKMEQCQQDLNALTAWKNLTADQDTRKVTSLEEFSNRRFRYQMSEYSVEIERLVLRLENLFIEGASLEPTLLERIRINVGRFPQMVSEPLDAVYTWWTDLNNDFIRLNQNYQDYIRDLNSVRAEEMMRTRAFLGFKDRLIEYLRNFIKGLQRNVGIIEEEIRGLPEETKETVLNKVVQYSMSIPRMDVEMSETLIADNIYGRFQSIYDWFVPENGQENEAGKLFDATNEIIRKITRYAAQISERNALGANRKEEYKKAASIFMACEDVRQAHKMAAMIFGLEKPFHLNVKKERETDSMNTTVYEETPEEIVLKPRIRAYREKSTRSGLRDHGAEKARVREQMLKQIKDDREKAEKLIQNGRIEFSNLPVIEPRVREILLRWLSDAMEDAEYSARTDDGRKFVLDMTRASEKCVVHCEDGNFTMPKISIVFQEDEE</sequence>
<dbReference type="NCBIfam" id="TIGR02677">
    <property type="entry name" value="TIGR02677 family protein"/>
    <property type="match status" value="1"/>
</dbReference>
<dbReference type="Proteomes" id="UP001145145">
    <property type="component" value="Unassembled WGS sequence"/>
</dbReference>
<gene>
    <name evidence="1" type="ORF">Selli1_27140</name>
</gene>
<organism evidence="1 2">
    <name type="scientific">Sellimonas catena</name>
    <dbReference type="NCBI Taxonomy" id="2994035"/>
    <lineage>
        <taxon>Bacteria</taxon>
        <taxon>Bacillati</taxon>
        <taxon>Bacillota</taxon>
        <taxon>Clostridia</taxon>
        <taxon>Lachnospirales</taxon>
        <taxon>Lachnospiraceae</taxon>
        <taxon>Sellimonas</taxon>
    </lineage>
</organism>
<protein>
    <submittedName>
        <fullName evidence="1">TIGR02677 family protein</fullName>
    </submittedName>
</protein>
<keyword evidence="2" id="KW-1185">Reference proteome</keyword>
<dbReference type="EMBL" id="BSBO01000031">
    <property type="protein sequence ID" value="GLG05540.1"/>
    <property type="molecule type" value="Genomic_DNA"/>
</dbReference>